<feature type="compositionally biased region" description="Polar residues" evidence="3">
    <location>
        <begin position="507"/>
        <end position="517"/>
    </location>
</feature>
<dbReference type="PANTHER" id="PTHR10340">
    <property type="entry name" value="SPHINGOMYELIN PHOSPHODIESTERASE"/>
    <property type="match status" value="1"/>
</dbReference>
<dbReference type="Proteomes" id="UP001211065">
    <property type="component" value="Unassembled WGS sequence"/>
</dbReference>
<dbReference type="GO" id="GO:0006798">
    <property type="term" value="P:polyphosphate catabolic process"/>
    <property type="evidence" value="ECO:0007669"/>
    <property type="project" value="TreeGrafter"/>
</dbReference>
<evidence type="ECO:0000256" key="5">
    <source>
        <dbReference type="SAM" id="SignalP"/>
    </source>
</evidence>
<dbReference type="GO" id="GO:0008081">
    <property type="term" value="F:phosphoric diester hydrolase activity"/>
    <property type="evidence" value="ECO:0007669"/>
    <property type="project" value="TreeGrafter"/>
</dbReference>
<sequence>MLLKSNIFLLFSTVFSAKHIQFTHLTDLHYDPSFRKNADEKQHCHSGHIQKSNNFGSQKCDTPLNVIVETIKAIKSLNTQLIFWTGDTARHDSDQNLKRSPEESYSQNSDIAKIFIDYDVNKESLIVPSIGNWDVWPPNRLGDGPNIVLEKIYASWEPLLQPDTEIGKRIKETFHQGGWFSVPLDVHQISIISLNTIYWFAENDAVEDCSLNINDTIPGDKQISWLRKELESLKARNFSAFLIGHVPPIDLQNQMLYYPNCYHHFLETLDLFKEVLIGEFFGHINKDTYMPLLKLNDENNVDPNVPKLKLISLNENSLNDFDFEKYSIINVLQTSASVLPVFNTAFKKGVISLKNENNEQENEYFVKEQSQFYNDLRKSNLVNTFKFEESCQTRETFFLATLKPRDLQGWIKKSQESSQSETDLNLFRRYLECIQVHTERKYFDRLVLSKTGMILFGGFLTFFFFVCILGIYLYTKHLEIVEGDQSERQRLLFRPVTSGRDRYPDESPTQGSSSTLYPNKIKTSLGKKGSLKLKQLTKSNSKSNLNQNN</sequence>
<feature type="transmembrane region" description="Helical" evidence="4">
    <location>
        <begin position="453"/>
        <end position="474"/>
    </location>
</feature>
<reference evidence="6" key="1">
    <citation type="submission" date="2020-05" db="EMBL/GenBank/DDBJ databases">
        <title>Phylogenomic resolution of chytrid fungi.</title>
        <authorList>
            <person name="Stajich J.E."/>
            <person name="Amses K."/>
            <person name="Simmons R."/>
            <person name="Seto K."/>
            <person name="Myers J."/>
            <person name="Bonds A."/>
            <person name="Quandt C.A."/>
            <person name="Barry K."/>
            <person name="Liu P."/>
            <person name="Grigoriev I."/>
            <person name="Longcore J.E."/>
            <person name="James T.Y."/>
        </authorList>
    </citation>
    <scope>NUCLEOTIDE SEQUENCE</scope>
    <source>
        <strain evidence="6">JEL0476</strain>
    </source>
</reference>
<keyword evidence="5" id="KW-0732">Signal</keyword>
<keyword evidence="4" id="KW-0472">Membrane</keyword>
<keyword evidence="7" id="KW-1185">Reference proteome</keyword>
<keyword evidence="2" id="KW-0325">Glycoprotein</keyword>
<evidence type="ECO:0000313" key="7">
    <source>
        <dbReference type="Proteomes" id="UP001211065"/>
    </source>
</evidence>
<evidence type="ECO:0000256" key="3">
    <source>
        <dbReference type="SAM" id="MobiDB-lite"/>
    </source>
</evidence>
<gene>
    <name evidence="6" type="primary">PPN1_3</name>
    <name evidence="6" type="ORF">HK099_006061</name>
</gene>
<keyword evidence="4" id="KW-0812">Transmembrane</keyword>
<organism evidence="6 7">
    <name type="scientific">Clydaea vesicula</name>
    <dbReference type="NCBI Taxonomy" id="447962"/>
    <lineage>
        <taxon>Eukaryota</taxon>
        <taxon>Fungi</taxon>
        <taxon>Fungi incertae sedis</taxon>
        <taxon>Chytridiomycota</taxon>
        <taxon>Chytridiomycota incertae sedis</taxon>
        <taxon>Chytridiomycetes</taxon>
        <taxon>Lobulomycetales</taxon>
        <taxon>Lobulomycetaceae</taxon>
        <taxon>Clydaea</taxon>
    </lineage>
</organism>
<feature type="chain" id="PRO_5042050382" evidence="5">
    <location>
        <begin position="18"/>
        <end position="549"/>
    </location>
</feature>
<dbReference type="InterPro" id="IPR029052">
    <property type="entry name" value="Metallo-depent_PP-like"/>
</dbReference>
<dbReference type="PANTHER" id="PTHR10340:SF55">
    <property type="entry name" value="ENDOPOLYPHOSPHATASE"/>
    <property type="match status" value="1"/>
</dbReference>
<keyword evidence="4" id="KW-1133">Transmembrane helix</keyword>
<dbReference type="GO" id="GO:0000298">
    <property type="term" value="F:endopolyphosphatase activity"/>
    <property type="evidence" value="ECO:0007669"/>
    <property type="project" value="TreeGrafter"/>
</dbReference>
<accession>A0AAD5U7I6</accession>
<feature type="region of interest" description="Disordered" evidence="3">
    <location>
        <begin position="498"/>
        <end position="519"/>
    </location>
</feature>
<evidence type="ECO:0000256" key="1">
    <source>
        <dbReference type="ARBA" id="ARBA00022801"/>
    </source>
</evidence>
<evidence type="ECO:0000313" key="6">
    <source>
        <dbReference type="EMBL" id="KAJ3225858.1"/>
    </source>
</evidence>
<proteinExistence type="predicted"/>
<dbReference type="AlphaFoldDB" id="A0AAD5U7I6"/>
<dbReference type="SUPFAM" id="SSF56300">
    <property type="entry name" value="Metallo-dependent phosphatases"/>
    <property type="match status" value="1"/>
</dbReference>
<dbReference type="GO" id="GO:0005615">
    <property type="term" value="C:extracellular space"/>
    <property type="evidence" value="ECO:0007669"/>
    <property type="project" value="TreeGrafter"/>
</dbReference>
<protein>
    <submittedName>
        <fullName evidence="6">Endopolyphosphatase</fullName>
    </submittedName>
</protein>
<evidence type="ECO:0000256" key="4">
    <source>
        <dbReference type="SAM" id="Phobius"/>
    </source>
</evidence>
<dbReference type="GO" id="GO:0004309">
    <property type="term" value="F:exopolyphosphatase activity"/>
    <property type="evidence" value="ECO:0007669"/>
    <property type="project" value="TreeGrafter"/>
</dbReference>
<comment type="caution">
    <text evidence="6">The sequence shown here is derived from an EMBL/GenBank/DDBJ whole genome shotgun (WGS) entry which is preliminary data.</text>
</comment>
<dbReference type="GO" id="GO:0000324">
    <property type="term" value="C:fungal-type vacuole"/>
    <property type="evidence" value="ECO:0007669"/>
    <property type="project" value="TreeGrafter"/>
</dbReference>
<name>A0AAD5U7I6_9FUNG</name>
<evidence type="ECO:0000256" key="2">
    <source>
        <dbReference type="ARBA" id="ARBA00023180"/>
    </source>
</evidence>
<dbReference type="EMBL" id="JADGJW010000050">
    <property type="protein sequence ID" value="KAJ3225858.1"/>
    <property type="molecule type" value="Genomic_DNA"/>
</dbReference>
<keyword evidence="1" id="KW-0378">Hydrolase</keyword>
<feature type="signal peptide" evidence="5">
    <location>
        <begin position="1"/>
        <end position="17"/>
    </location>
</feature>